<evidence type="ECO:0000313" key="2">
    <source>
        <dbReference type="Proteomes" id="UP001163156"/>
    </source>
</evidence>
<organism evidence="1 2">
    <name type="scientific">Algoriphagus halophytocola</name>
    <dbReference type="NCBI Taxonomy" id="2991499"/>
    <lineage>
        <taxon>Bacteria</taxon>
        <taxon>Pseudomonadati</taxon>
        <taxon>Bacteroidota</taxon>
        <taxon>Cytophagia</taxon>
        <taxon>Cytophagales</taxon>
        <taxon>Cyclobacteriaceae</taxon>
        <taxon>Algoriphagus</taxon>
    </lineage>
</organism>
<keyword evidence="2" id="KW-1185">Reference proteome</keyword>
<sequence length="120" mass="13913">MKKALIIAVALILVSNILSGFINLFTKGIIATYHYQSENAEFKFTVIPAKGRGVDMMEGHFTSFKASNPDYKDLKLYRTFNKNLIEFWNWYAFLTDAKYQYEYRDEIDLKPGKVTSGSYK</sequence>
<accession>A0ABY6MHT9</accession>
<name>A0ABY6MHT9_9BACT</name>
<dbReference type="Proteomes" id="UP001163156">
    <property type="component" value="Chromosome"/>
</dbReference>
<protein>
    <submittedName>
        <fullName evidence="1">Uncharacterized protein</fullName>
    </submittedName>
</protein>
<proteinExistence type="predicted"/>
<gene>
    <name evidence="1" type="ORF">OM944_19225</name>
</gene>
<reference evidence="1" key="1">
    <citation type="submission" date="2022-10" db="EMBL/GenBank/DDBJ databases">
        <title>Algoriphagus sp. a novel bacteria isolate from halophytes salicornia europaea.</title>
        <authorList>
            <person name="Peng Y."/>
            <person name="Jiang L."/>
            <person name="Lee J."/>
        </authorList>
    </citation>
    <scope>NUCLEOTIDE SEQUENCE</scope>
    <source>
        <strain evidence="1">TR-M5</strain>
    </source>
</reference>
<dbReference type="EMBL" id="CP110226">
    <property type="protein sequence ID" value="UZD22768.1"/>
    <property type="molecule type" value="Genomic_DNA"/>
</dbReference>
<evidence type="ECO:0000313" key="1">
    <source>
        <dbReference type="EMBL" id="UZD22768.1"/>
    </source>
</evidence>
<dbReference type="RefSeq" id="WP_264809292.1">
    <property type="nucleotide sequence ID" value="NZ_CP110226.1"/>
</dbReference>